<proteinExistence type="predicted"/>
<sequence>MFSTKRQLIKRTGKNGIGRYDFLKLLATEYKTTKSKVLIKRSFHFKLLDAKEQTLANLANFAYDPINYGYIRQLQIIDLFLYALSENNPRLVRFAIGGICNLSLDPINKLYILRNRGVELISALLSSKDEDILLSAISSLMFLITSDSRSKIISPEIIKQMMKLSSSENIRIMKLSRFFTGFFKNYIKTSKVRSFANTTTKNLREGDQVSVFKIITNDDILKFAELTGDYNPIHTESARNIAHGALLNGLVSGLIGTKLPGAGTVVIEQNLTFPKPCYAGDTVEVTVKIVSAKMYLALVMMALCISYSHAEKNSTVSNIVKSSTNSHEQSVGCVCAVFLSGQFKKGSKEQPKGYPALFHEHPDPLPCTAIGNKLCTSKCLDAIVRHLPNSQAMLCASIDRDCYKERAHLFMKNCKDEWINTNLSAGREYCCKDGLPYKC</sequence>
<dbReference type="InterPro" id="IPR029069">
    <property type="entry name" value="HotDog_dom_sf"/>
</dbReference>
<dbReference type="PANTHER" id="PTHR46263:SF1">
    <property type="entry name" value="ARMADILLO REPEAT-CONTAINING PROTEIN 7"/>
    <property type="match status" value="1"/>
</dbReference>
<dbReference type="OrthoDB" id="7412264at2759"/>
<feature type="domain" description="MaoC-like" evidence="1">
    <location>
        <begin position="215"/>
        <end position="291"/>
    </location>
</feature>
<evidence type="ECO:0000259" key="1">
    <source>
        <dbReference type="Pfam" id="PF01575"/>
    </source>
</evidence>
<dbReference type="SUPFAM" id="SSF48371">
    <property type="entry name" value="ARM repeat"/>
    <property type="match status" value="1"/>
</dbReference>
<accession>A0A026W873</accession>
<keyword evidence="3" id="KW-1185">Reference proteome</keyword>
<dbReference type="CDD" id="cd03449">
    <property type="entry name" value="R_hydratase"/>
    <property type="match status" value="1"/>
</dbReference>
<dbReference type="InterPro" id="IPR011989">
    <property type="entry name" value="ARM-like"/>
</dbReference>
<dbReference type="SUPFAM" id="SSF54637">
    <property type="entry name" value="Thioesterase/thiol ester dehydrase-isomerase"/>
    <property type="match status" value="1"/>
</dbReference>
<dbReference type="Gene3D" id="3.10.129.10">
    <property type="entry name" value="Hotdog Thioesterase"/>
    <property type="match status" value="1"/>
</dbReference>
<gene>
    <name evidence="2" type="ORF">X777_09896</name>
</gene>
<organism evidence="2 3">
    <name type="scientific">Ooceraea biroi</name>
    <name type="common">Clonal raider ant</name>
    <name type="synonym">Cerapachys biroi</name>
    <dbReference type="NCBI Taxonomy" id="2015173"/>
    <lineage>
        <taxon>Eukaryota</taxon>
        <taxon>Metazoa</taxon>
        <taxon>Ecdysozoa</taxon>
        <taxon>Arthropoda</taxon>
        <taxon>Hexapoda</taxon>
        <taxon>Insecta</taxon>
        <taxon>Pterygota</taxon>
        <taxon>Neoptera</taxon>
        <taxon>Endopterygota</taxon>
        <taxon>Hymenoptera</taxon>
        <taxon>Apocrita</taxon>
        <taxon>Aculeata</taxon>
        <taxon>Formicoidea</taxon>
        <taxon>Formicidae</taxon>
        <taxon>Dorylinae</taxon>
        <taxon>Ooceraea</taxon>
    </lineage>
</organism>
<dbReference type="Pfam" id="PF01575">
    <property type="entry name" value="MaoC_dehydratas"/>
    <property type="match status" value="1"/>
</dbReference>
<dbReference type="STRING" id="2015173.A0A026W873"/>
<dbReference type="AlphaFoldDB" id="A0A026W873"/>
<dbReference type="InterPro" id="IPR042462">
    <property type="entry name" value="ARMC7"/>
</dbReference>
<name>A0A026W873_OOCBI</name>
<dbReference type="Gene3D" id="1.25.10.10">
    <property type="entry name" value="Leucine-rich Repeat Variant"/>
    <property type="match status" value="1"/>
</dbReference>
<dbReference type="InterPro" id="IPR016024">
    <property type="entry name" value="ARM-type_fold"/>
</dbReference>
<dbReference type="InterPro" id="IPR002539">
    <property type="entry name" value="MaoC-like_dom"/>
</dbReference>
<dbReference type="OMA" id="YECRQHD"/>
<reference evidence="2 3" key="1">
    <citation type="journal article" date="2014" name="Curr. Biol.">
        <title>The genome of the clonal raider ant Cerapachys biroi.</title>
        <authorList>
            <person name="Oxley P.R."/>
            <person name="Ji L."/>
            <person name="Fetter-Pruneda I."/>
            <person name="McKenzie S.K."/>
            <person name="Li C."/>
            <person name="Hu H."/>
            <person name="Zhang G."/>
            <person name="Kronauer D.J."/>
        </authorList>
    </citation>
    <scope>NUCLEOTIDE SEQUENCE [LARGE SCALE GENOMIC DNA]</scope>
</reference>
<evidence type="ECO:0000313" key="2">
    <source>
        <dbReference type="EMBL" id="EZA51219.1"/>
    </source>
</evidence>
<evidence type="ECO:0000313" key="3">
    <source>
        <dbReference type="Proteomes" id="UP000053097"/>
    </source>
</evidence>
<dbReference type="PANTHER" id="PTHR46263">
    <property type="entry name" value="ARMADILLO REPEAT-CONTAINING PROTEIN 7"/>
    <property type="match status" value="1"/>
</dbReference>
<dbReference type="Proteomes" id="UP000053097">
    <property type="component" value="Unassembled WGS sequence"/>
</dbReference>
<dbReference type="GO" id="GO:0018812">
    <property type="term" value="F:3-hydroxyacyl-CoA dehydratase activity"/>
    <property type="evidence" value="ECO:0007669"/>
    <property type="project" value="UniProtKB-ARBA"/>
</dbReference>
<dbReference type="EMBL" id="KK107405">
    <property type="protein sequence ID" value="EZA51219.1"/>
    <property type="molecule type" value="Genomic_DNA"/>
</dbReference>
<protein>
    <submittedName>
        <fullName evidence="2">Armadillo repeat-containing protein</fullName>
    </submittedName>
</protein>